<evidence type="ECO:0000313" key="11">
    <source>
        <dbReference type="Proteomes" id="UP001470230"/>
    </source>
</evidence>
<evidence type="ECO:0000256" key="2">
    <source>
        <dbReference type="ARBA" id="ARBA00001974"/>
    </source>
</evidence>
<keyword evidence="4" id="KW-0288">FMN</keyword>
<dbReference type="Gene3D" id="3.40.50.80">
    <property type="entry name" value="Nucleotide-binding domain of ferredoxin-NADP reductase (FNR) module"/>
    <property type="match status" value="1"/>
</dbReference>
<dbReference type="InterPro" id="IPR001094">
    <property type="entry name" value="Flavdoxin-like"/>
</dbReference>
<feature type="domain" description="Flavodoxin-like" evidence="9">
    <location>
        <begin position="4"/>
        <end position="140"/>
    </location>
</feature>
<keyword evidence="11" id="KW-1185">Reference proteome</keyword>
<comment type="cofactor">
    <cofactor evidence="2">
        <name>FAD</name>
        <dbReference type="ChEBI" id="CHEBI:57692"/>
    </cofactor>
</comment>
<dbReference type="InterPro" id="IPR001709">
    <property type="entry name" value="Flavoprot_Pyr_Nucl_cyt_Rdtase"/>
</dbReference>
<dbReference type="Gene3D" id="3.40.50.360">
    <property type="match status" value="1"/>
</dbReference>
<dbReference type="Gene3D" id="1.20.990.10">
    <property type="entry name" value="NADPH-cytochrome p450 Reductase, Chain A, domain 3"/>
    <property type="match status" value="1"/>
</dbReference>
<dbReference type="PRINTS" id="PR00371">
    <property type="entry name" value="FPNCR"/>
</dbReference>
<dbReference type="InterPro" id="IPR029039">
    <property type="entry name" value="Flavoprotein-like_sf"/>
</dbReference>
<dbReference type="Pfam" id="PF00258">
    <property type="entry name" value="Flavodoxin_1"/>
    <property type="match status" value="1"/>
</dbReference>
<name>A0ABR2HH23_9EUKA</name>
<dbReference type="SUPFAM" id="SSF52343">
    <property type="entry name" value="Ferredoxin reductase-like, C-terminal NADP-linked domain"/>
    <property type="match status" value="1"/>
</dbReference>
<keyword evidence="3" id="KW-0285">Flavoprotein</keyword>
<dbReference type="EMBL" id="JAPFFF010000030">
    <property type="protein sequence ID" value="KAK8845927.1"/>
    <property type="molecule type" value="Genomic_DNA"/>
</dbReference>
<organism evidence="10 11">
    <name type="scientific">Tritrichomonas musculus</name>
    <dbReference type="NCBI Taxonomy" id="1915356"/>
    <lineage>
        <taxon>Eukaryota</taxon>
        <taxon>Metamonada</taxon>
        <taxon>Parabasalia</taxon>
        <taxon>Tritrichomonadida</taxon>
        <taxon>Tritrichomonadidae</taxon>
        <taxon>Tritrichomonas</taxon>
    </lineage>
</organism>
<evidence type="ECO:0000256" key="8">
    <source>
        <dbReference type="ARBA" id="ARBA00023797"/>
    </source>
</evidence>
<gene>
    <name evidence="10" type="ORF">M9Y10_020862</name>
</gene>
<dbReference type="InterPro" id="IPR003097">
    <property type="entry name" value="CysJ-like_FAD-binding"/>
</dbReference>
<accession>A0ABR2HH23</accession>
<dbReference type="SUPFAM" id="SSF63380">
    <property type="entry name" value="Riboflavin synthase domain-like"/>
    <property type="match status" value="1"/>
</dbReference>
<dbReference type="PRINTS" id="PR00369">
    <property type="entry name" value="FLAVODOXIN"/>
</dbReference>
<evidence type="ECO:0000313" key="10">
    <source>
        <dbReference type="EMBL" id="KAK8845927.1"/>
    </source>
</evidence>
<dbReference type="PANTHER" id="PTHR19384">
    <property type="entry name" value="NITRIC OXIDE SYNTHASE-RELATED"/>
    <property type="match status" value="1"/>
</dbReference>
<dbReference type="InterPro" id="IPR017938">
    <property type="entry name" value="Riboflavin_synthase-like_b-brl"/>
</dbReference>
<comment type="cofactor">
    <cofactor evidence="1">
        <name>FMN</name>
        <dbReference type="ChEBI" id="CHEBI:58210"/>
    </cofactor>
</comment>
<keyword evidence="5" id="KW-0274">FAD</keyword>
<dbReference type="Pfam" id="PF00667">
    <property type="entry name" value="FAD_binding_1"/>
    <property type="match status" value="1"/>
</dbReference>
<evidence type="ECO:0000256" key="3">
    <source>
        <dbReference type="ARBA" id="ARBA00022630"/>
    </source>
</evidence>
<dbReference type="InterPro" id="IPR039261">
    <property type="entry name" value="FNR_nucleotide-bd"/>
</dbReference>
<evidence type="ECO:0000256" key="4">
    <source>
        <dbReference type="ARBA" id="ARBA00022643"/>
    </source>
</evidence>
<dbReference type="PROSITE" id="PS50902">
    <property type="entry name" value="FLAVODOXIN_LIKE"/>
    <property type="match status" value="1"/>
</dbReference>
<reference evidence="10 11" key="1">
    <citation type="submission" date="2024-04" db="EMBL/GenBank/DDBJ databases">
        <title>Tritrichomonas musculus Genome.</title>
        <authorList>
            <person name="Alves-Ferreira E."/>
            <person name="Grigg M."/>
            <person name="Lorenzi H."/>
            <person name="Galac M."/>
        </authorList>
    </citation>
    <scope>NUCLEOTIDE SEQUENCE [LARGE SCALE GENOMIC DNA]</scope>
    <source>
        <strain evidence="10 11">EAF2021</strain>
    </source>
</reference>
<dbReference type="PANTHER" id="PTHR19384:SF17">
    <property type="entry name" value="NADPH--CYTOCHROME P450 REDUCTASE"/>
    <property type="match status" value="1"/>
</dbReference>
<dbReference type="Gene3D" id="2.40.30.10">
    <property type="entry name" value="Translation factors"/>
    <property type="match status" value="1"/>
</dbReference>
<keyword evidence="6" id="KW-0521">NADP</keyword>
<dbReference type="EC" id="1.6.2.4" evidence="8"/>
<dbReference type="Pfam" id="PF00175">
    <property type="entry name" value="NAD_binding_1"/>
    <property type="match status" value="1"/>
</dbReference>
<dbReference type="SUPFAM" id="SSF52218">
    <property type="entry name" value="Flavoproteins"/>
    <property type="match status" value="1"/>
</dbReference>
<evidence type="ECO:0000256" key="7">
    <source>
        <dbReference type="ARBA" id="ARBA00023002"/>
    </source>
</evidence>
<evidence type="ECO:0000256" key="1">
    <source>
        <dbReference type="ARBA" id="ARBA00001917"/>
    </source>
</evidence>
<dbReference type="InterPro" id="IPR023173">
    <property type="entry name" value="NADPH_Cyt_P450_Rdtase_alpha"/>
</dbReference>
<proteinExistence type="predicted"/>
<evidence type="ECO:0000256" key="6">
    <source>
        <dbReference type="ARBA" id="ARBA00022857"/>
    </source>
</evidence>
<dbReference type="InterPro" id="IPR008254">
    <property type="entry name" value="Flavodoxin/NO_synth"/>
</dbReference>
<sequence length="542" mass="61000">MSSIIIAYGSFKGKGQGFANELALKYGIDAIPMNEVRIDQVMSAGICIFIVSTFGKGVFPENAEKFYANLQQSKADLSNVRYAVLGLGSSKHKLYDQAGRDLYKELQSHNAQPLCPLYEVDSRAADLGISSYLKWTRELESFLPISGSKGIKESFKLTQVSQNEYHQVPPKDYSYTHIVESSLLLSGSSTHTSHMYTLQLPENIKYLAGDHFDILPRNDENLVSKAISSLHLSAEQVYKVETTRKDCLIPEIISIQELFGQYIDLQGLPTQFMIKAFRDAAEENHNSEGKEKLLKLNDPDELTKFLEKTSVFEFITEFSVYGVPSLNVLVSVLPLMSPRTYSVSTAPNDENKAKIMVTDIVYGNNKIGLCTGFLSRADQKTQIPLKVIKGVYNQEQDVPMLLFGVGVGIAPLCSVIEDRRKRNFKSPTVLFFGWRHEDESRPLLQMIEKLKEDGALTDAKCGFSRDHEGRKYYIYDLLNDNKELVWNYWKNPETAVYYCGPALGIPEKLKDGLEGIIVEKKGCSADEAAKACKKHTWYLESF</sequence>
<evidence type="ECO:0000259" key="9">
    <source>
        <dbReference type="PROSITE" id="PS50902"/>
    </source>
</evidence>
<keyword evidence="7" id="KW-0560">Oxidoreductase</keyword>
<protein>
    <recommendedName>
        <fullName evidence="8">NADPH--hemoprotein reductase</fullName>
        <ecNumber evidence="8">1.6.2.4</ecNumber>
    </recommendedName>
</protein>
<comment type="caution">
    <text evidence="10">The sequence shown here is derived from an EMBL/GenBank/DDBJ whole genome shotgun (WGS) entry which is preliminary data.</text>
</comment>
<evidence type="ECO:0000256" key="5">
    <source>
        <dbReference type="ARBA" id="ARBA00022827"/>
    </source>
</evidence>
<dbReference type="Proteomes" id="UP001470230">
    <property type="component" value="Unassembled WGS sequence"/>
</dbReference>
<dbReference type="InterPro" id="IPR001433">
    <property type="entry name" value="OxRdtase_FAD/NAD-bd"/>
</dbReference>